<reference evidence="2" key="1">
    <citation type="journal article" date="2023" name="Mol. Phylogenet. Evol.">
        <title>Genome-scale phylogeny and comparative genomics of the fungal order Sordariales.</title>
        <authorList>
            <person name="Hensen N."/>
            <person name="Bonometti L."/>
            <person name="Westerberg I."/>
            <person name="Brannstrom I.O."/>
            <person name="Guillou S."/>
            <person name="Cros-Aarteil S."/>
            <person name="Calhoun S."/>
            <person name="Haridas S."/>
            <person name="Kuo A."/>
            <person name="Mondo S."/>
            <person name="Pangilinan J."/>
            <person name="Riley R."/>
            <person name="LaButti K."/>
            <person name="Andreopoulos B."/>
            <person name="Lipzen A."/>
            <person name="Chen C."/>
            <person name="Yan M."/>
            <person name="Daum C."/>
            <person name="Ng V."/>
            <person name="Clum A."/>
            <person name="Steindorff A."/>
            <person name="Ohm R.A."/>
            <person name="Martin F."/>
            <person name="Silar P."/>
            <person name="Natvig D.O."/>
            <person name="Lalanne C."/>
            <person name="Gautier V."/>
            <person name="Ament-Velasquez S.L."/>
            <person name="Kruys A."/>
            <person name="Hutchinson M.I."/>
            <person name="Powell A.J."/>
            <person name="Barry K."/>
            <person name="Miller A.N."/>
            <person name="Grigoriev I.V."/>
            <person name="Debuchy R."/>
            <person name="Gladieux P."/>
            <person name="Hiltunen Thoren M."/>
            <person name="Johannesson H."/>
        </authorList>
    </citation>
    <scope>NUCLEOTIDE SEQUENCE</scope>
    <source>
        <strain evidence="2">CBS 958.72</strain>
    </source>
</reference>
<proteinExistence type="predicted"/>
<accession>A0AAE0JYG8</accession>
<evidence type="ECO:0000313" key="2">
    <source>
        <dbReference type="EMBL" id="KAK3366696.1"/>
    </source>
</evidence>
<dbReference type="AlphaFoldDB" id="A0AAE0JYG8"/>
<sequence length="63" mass="7097">PSNSLMNQFAFATRIYNAQNFMFTDDGKGDLYILDLGHASFLPVSFMAFAGSRRIDRVEDGCR</sequence>
<comment type="caution">
    <text evidence="2">The sequence shown here is derived from an EMBL/GenBank/DDBJ whole genome shotgun (WGS) entry which is preliminary data.</text>
</comment>
<dbReference type="EMBL" id="JAULSN010000007">
    <property type="protein sequence ID" value="KAK3366696.1"/>
    <property type="molecule type" value="Genomic_DNA"/>
</dbReference>
<gene>
    <name evidence="2" type="ORF">B0T24DRAFT_534588</name>
</gene>
<keyword evidence="3" id="KW-1185">Reference proteome</keyword>
<feature type="non-terminal residue" evidence="2">
    <location>
        <position position="1"/>
    </location>
</feature>
<keyword evidence="1" id="KW-1133">Transmembrane helix</keyword>
<feature type="transmembrane region" description="Helical" evidence="1">
    <location>
        <begin position="31"/>
        <end position="50"/>
    </location>
</feature>
<evidence type="ECO:0000313" key="3">
    <source>
        <dbReference type="Proteomes" id="UP001287356"/>
    </source>
</evidence>
<keyword evidence="1" id="KW-0472">Membrane</keyword>
<organism evidence="2 3">
    <name type="scientific">Lasiosphaeria ovina</name>
    <dbReference type="NCBI Taxonomy" id="92902"/>
    <lineage>
        <taxon>Eukaryota</taxon>
        <taxon>Fungi</taxon>
        <taxon>Dikarya</taxon>
        <taxon>Ascomycota</taxon>
        <taxon>Pezizomycotina</taxon>
        <taxon>Sordariomycetes</taxon>
        <taxon>Sordariomycetidae</taxon>
        <taxon>Sordariales</taxon>
        <taxon>Lasiosphaeriaceae</taxon>
        <taxon>Lasiosphaeria</taxon>
    </lineage>
</organism>
<protein>
    <submittedName>
        <fullName evidence="2">Uncharacterized protein</fullName>
    </submittedName>
</protein>
<reference evidence="2" key="2">
    <citation type="submission" date="2023-06" db="EMBL/GenBank/DDBJ databases">
        <authorList>
            <consortium name="Lawrence Berkeley National Laboratory"/>
            <person name="Haridas S."/>
            <person name="Hensen N."/>
            <person name="Bonometti L."/>
            <person name="Westerberg I."/>
            <person name="Brannstrom I.O."/>
            <person name="Guillou S."/>
            <person name="Cros-Aarteil S."/>
            <person name="Calhoun S."/>
            <person name="Kuo A."/>
            <person name="Mondo S."/>
            <person name="Pangilinan J."/>
            <person name="Riley R."/>
            <person name="Labutti K."/>
            <person name="Andreopoulos B."/>
            <person name="Lipzen A."/>
            <person name="Chen C."/>
            <person name="Yanf M."/>
            <person name="Daum C."/>
            <person name="Ng V."/>
            <person name="Clum A."/>
            <person name="Steindorff A."/>
            <person name="Ohm R."/>
            <person name="Martin F."/>
            <person name="Silar P."/>
            <person name="Natvig D."/>
            <person name="Lalanne C."/>
            <person name="Gautier V."/>
            <person name="Ament-Velasquez S.L."/>
            <person name="Kruys A."/>
            <person name="Hutchinson M.I."/>
            <person name="Powell A.J."/>
            <person name="Barry K."/>
            <person name="Miller A.N."/>
            <person name="Grigoriev I.V."/>
            <person name="Debuchy R."/>
            <person name="Gladieux P."/>
            <person name="Thoren M.H."/>
            <person name="Johannesson H."/>
        </authorList>
    </citation>
    <scope>NUCLEOTIDE SEQUENCE</scope>
    <source>
        <strain evidence="2">CBS 958.72</strain>
    </source>
</reference>
<name>A0AAE0JYG8_9PEZI</name>
<keyword evidence="1" id="KW-0812">Transmembrane</keyword>
<dbReference type="Proteomes" id="UP001287356">
    <property type="component" value="Unassembled WGS sequence"/>
</dbReference>
<evidence type="ECO:0000256" key="1">
    <source>
        <dbReference type="SAM" id="Phobius"/>
    </source>
</evidence>